<protein>
    <submittedName>
        <fullName evidence="2">U3 snoRNP protein</fullName>
    </submittedName>
</protein>
<dbReference type="EMBL" id="JAAPAO010000504">
    <property type="protein sequence ID" value="KAF4658209.1"/>
    <property type="molecule type" value="Genomic_DNA"/>
</dbReference>
<dbReference type="Proteomes" id="UP000591131">
    <property type="component" value="Unassembled WGS sequence"/>
</dbReference>
<accession>A0A7J6LG18</accession>
<feature type="region of interest" description="Disordered" evidence="1">
    <location>
        <begin position="1"/>
        <end position="23"/>
    </location>
</feature>
<dbReference type="AlphaFoldDB" id="A0A7J6LG18"/>
<comment type="caution">
    <text evidence="2">The sequence shown here is derived from an EMBL/GenBank/DDBJ whole genome shotgun (WGS) entry which is preliminary data.</text>
</comment>
<proteinExistence type="predicted"/>
<keyword evidence="3" id="KW-1185">Reference proteome</keyword>
<feature type="compositionally biased region" description="Polar residues" evidence="1">
    <location>
        <begin position="11"/>
        <end position="22"/>
    </location>
</feature>
<reference evidence="2 3" key="1">
    <citation type="submission" date="2020-04" db="EMBL/GenBank/DDBJ databases">
        <title>Perkinsus chesapeaki whole genome sequence.</title>
        <authorList>
            <person name="Bogema D.R."/>
        </authorList>
    </citation>
    <scope>NUCLEOTIDE SEQUENCE [LARGE SCALE GENOMIC DNA]</scope>
    <source>
        <strain evidence="2">ATCC PRA-425</strain>
    </source>
</reference>
<evidence type="ECO:0000313" key="3">
    <source>
        <dbReference type="Proteomes" id="UP000591131"/>
    </source>
</evidence>
<gene>
    <name evidence="2" type="primary">UTP6_2</name>
    <name evidence="2" type="ORF">FOL47_008121</name>
</gene>
<organism evidence="2 3">
    <name type="scientific">Perkinsus chesapeaki</name>
    <name type="common">Clam parasite</name>
    <name type="synonym">Perkinsus andrewsi</name>
    <dbReference type="NCBI Taxonomy" id="330153"/>
    <lineage>
        <taxon>Eukaryota</taxon>
        <taxon>Sar</taxon>
        <taxon>Alveolata</taxon>
        <taxon>Perkinsozoa</taxon>
        <taxon>Perkinsea</taxon>
        <taxon>Perkinsida</taxon>
        <taxon>Perkinsidae</taxon>
        <taxon>Perkinsus</taxon>
    </lineage>
</organism>
<evidence type="ECO:0000256" key="1">
    <source>
        <dbReference type="SAM" id="MobiDB-lite"/>
    </source>
</evidence>
<name>A0A7J6LG18_PERCH</name>
<evidence type="ECO:0000313" key="2">
    <source>
        <dbReference type="EMBL" id="KAF4658209.1"/>
    </source>
</evidence>
<sequence length="326" mass="36105">MNGHNVLGRPQTVSLPPSQEQMPSDYIGADAVETRSGRFMISTALLQGEFMVAQSVPIGDVFYPCVVPMCCTVVLGNEYKVIEYSEDAPGSIDPITQQRRPGSGREVFRGRQAWDGLWTAWCAPPHSRRVALTIDLMRPVTPTQVPFLEAAGDGDKLVVREIGTGDVIGSVWDYTNEFLLCIPLGSMTFELEMPGDELTEPEKFYITGSGCQTPLICCCPSLCFCISACRHVRFDILDENEAVVGHIVKASPSCSEVCDTSCRLSPTADRFRVEVVEPEWLLRTKGYDSPGRKQARSEDIYALLMAAVMFLDLRQFSCCQTESEIY</sequence>